<keyword evidence="6" id="KW-1185">Reference proteome</keyword>
<dbReference type="SMART" id="SM00329">
    <property type="entry name" value="BPI2"/>
    <property type="match status" value="1"/>
</dbReference>
<evidence type="ECO:0000259" key="3">
    <source>
        <dbReference type="SMART" id="SM00328"/>
    </source>
</evidence>
<dbReference type="SMART" id="SM00328">
    <property type="entry name" value="BPI1"/>
    <property type="match status" value="1"/>
</dbReference>
<dbReference type="EMBL" id="JARBDR010000917">
    <property type="protein sequence ID" value="KAJ8303446.1"/>
    <property type="molecule type" value="Genomic_DNA"/>
</dbReference>
<dbReference type="InterPro" id="IPR017942">
    <property type="entry name" value="Lipid-bd_serum_glycop_N"/>
</dbReference>
<dbReference type="Pfam" id="PF01273">
    <property type="entry name" value="LBP_BPI_CETP"/>
    <property type="match status" value="1"/>
</dbReference>
<dbReference type="Pfam" id="PF02886">
    <property type="entry name" value="LBP_BPI_CETP_C"/>
    <property type="match status" value="1"/>
</dbReference>
<feature type="domain" description="Lipid-binding serum glycoprotein N-terminal" evidence="3">
    <location>
        <begin position="10"/>
        <end position="232"/>
    </location>
</feature>
<keyword evidence="2" id="KW-1015">Disulfide bond</keyword>
<evidence type="ECO:0000313" key="6">
    <source>
        <dbReference type="Proteomes" id="UP001217089"/>
    </source>
</evidence>
<dbReference type="Gene3D" id="3.15.20.10">
    <property type="entry name" value="Bactericidal permeability-increasing protein, domain 2"/>
    <property type="match status" value="2"/>
</dbReference>
<comment type="caution">
    <text evidence="5">The sequence shown here is derived from an EMBL/GenBank/DDBJ whole genome shotgun (WGS) entry which is preliminary data.</text>
</comment>
<sequence length="412" mass="46804">MSTIPGFKTRITKKGLNYANTVAIESLAEKLVGASIQDIEGESGHVKYEITSLNIHEFVKPNSSITFDPSGVIIWKANGANISGNGRWHYKVRHRLLKLSDKGKFDIRIRNICFNVQIEIGTDESGRPTISSKACTCDIDKVDITFHGGAAKFYNLFKGNMGHRLKHLFMDKMCDVIKKLVDKDGKESMEKLPVTIEIDKTYLLDYRLLGNPNFTDNYIETHHKGEVFWKSDLSEAPFEVQQYLDPDDEDKMAYFWTSSYLFNTYLYQAHRNEKMRYVITSKSLPEKNKDALKTTSMEGLFIGLLIPQIASKYPDSELEIHVRIEDKKIVGRVGNLNIKTKVTDSNIGTVSDEAVQFLIDYALRVYAEPMLNKKMQKGFPLPVSQNVTFENHEVRISEGVMILGTDIVYTSG</sequence>
<dbReference type="PANTHER" id="PTHR10504:SF131">
    <property type="entry name" value="BPI2 DOMAIN-CONTAINING PROTEIN"/>
    <property type="match status" value="1"/>
</dbReference>
<reference evidence="5 6" key="1">
    <citation type="submission" date="2022-12" db="EMBL/GenBank/DDBJ databases">
        <title>Chromosome-level genome of Tegillarca granosa.</title>
        <authorList>
            <person name="Kim J."/>
        </authorList>
    </citation>
    <scope>NUCLEOTIDE SEQUENCE [LARGE SCALE GENOMIC DNA]</scope>
    <source>
        <strain evidence="5">Teg-2019</strain>
        <tissue evidence="5">Adductor muscle</tissue>
    </source>
</reference>
<proteinExistence type="inferred from homology"/>
<comment type="similarity">
    <text evidence="1">Belongs to the BPI/LBP/Plunc superfamily. BPI/LBP family.</text>
</comment>
<dbReference type="PANTHER" id="PTHR10504">
    <property type="entry name" value="BACTERICIDAL PERMEABILITY-INCREASING BPI PROTEIN-RELATED"/>
    <property type="match status" value="1"/>
</dbReference>
<organism evidence="5 6">
    <name type="scientific">Tegillarca granosa</name>
    <name type="common">Malaysian cockle</name>
    <name type="synonym">Anadara granosa</name>
    <dbReference type="NCBI Taxonomy" id="220873"/>
    <lineage>
        <taxon>Eukaryota</taxon>
        <taxon>Metazoa</taxon>
        <taxon>Spiralia</taxon>
        <taxon>Lophotrochozoa</taxon>
        <taxon>Mollusca</taxon>
        <taxon>Bivalvia</taxon>
        <taxon>Autobranchia</taxon>
        <taxon>Pteriomorphia</taxon>
        <taxon>Arcoida</taxon>
        <taxon>Arcoidea</taxon>
        <taxon>Arcidae</taxon>
        <taxon>Tegillarca</taxon>
    </lineage>
</organism>
<evidence type="ECO:0000259" key="4">
    <source>
        <dbReference type="SMART" id="SM00329"/>
    </source>
</evidence>
<evidence type="ECO:0000256" key="1">
    <source>
        <dbReference type="ARBA" id="ARBA00007292"/>
    </source>
</evidence>
<protein>
    <submittedName>
        <fullName evidence="5">Uncharacterized protein</fullName>
    </submittedName>
</protein>
<evidence type="ECO:0000313" key="5">
    <source>
        <dbReference type="EMBL" id="KAJ8303446.1"/>
    </source>
</evidence>
<gene>
    <name evidence="5" type="ORF">KUTeg_019842</name>
</gene>
<evidence type="ECO:0000256" key="2">
    <source>
        <dbReference type="ARBA" id="ARBA00023157"/>
    </source>
</evidence>
<accession>A0ABQ9EHV0</accession>
<dbReference type="Gene3D" id="3.15.10.10">
    <property type="entry name" value="Bactericidal permeability-increasing protein, domain 1"/>
    <property type="match status" value="1"/>
</dbReference>
<feature type="domain" description="Lipid-binding serum glycoprotein C-terminal" evidence="4">
    <location>
        <begin position="247"/>
        <end position="405"/>
    </location>
</feature>
<dbReference type="Proteomes" id="UP001217089">
    <property type="component" value="Unassembled WGS sequence"/>
</dbReference>
<dbReference type="SUPFAM" id="SSF55394">
    <property type="entry name" value="Bactericidal permeability-increasing protein, BPI"/>
    <property type="match status" value="2"/>
</dbReference>
<dbReference type="InterPro" id="IPR001124">
    <property type="entry name" value="Lipid-bd_serum_glycop_C"/>
</dbReference>
<name>A0ABQ9EHV0_TEGGR</name>
<dbReference type="InterPro" id="IPR032942">
    <property type="entry name" value="BPI/LBP/Plunc"/>
</dbReference>
<dbReference type="InterPro" id="IPR017943">
    <property type="entry name" value="Bactericidal_perm-incr_a/b_dom"/>
</dbReference>